<evidence type="ECO:0000256" key="4">
    <source>
        <dbReference type="ARBA" id="ARBA00022692"/>
    </source>
</evidence>
<feature type="transmembrane region" description="Helical" evidence="10">
    <location>
        <begin position="108"/>
        <end position="130"/>
    </location>
</feature>
<comment type="function">
    <text evidence="10">Catalyzes the transfer of an acyl group from acyl-phosphate (acyl-PO(4)) to glycerol-3-phosphate (G3P) to form lysophosphatidic acid (LPA). This enzyme utilizes acyl-phosphate as fatty acyl donor, but not acyl-CoA or acyl-ACP.</text>
</comment>
<name>A0A4R7KPV5_9CLOT</name>
<evidence type="ECO:0000256" key="3">
    <source>
        <dbReference type="ARBA" id="ARBA00022679"/>
    </source>
</evidence>
<protein>
    <recommendedName>
        <fullName evidence="10">Glycerol-3-phosphate acyltransferase</fullName>
    </recommendedName>
    <alternativeName>
        <fullName evidence="10">Acyl-PO4 G3P acyltransferase</fullName>
    </alternativeName>
    <alternativeName>
        <fullName evidence="10">Acyl-phosphate--glycerol-3-phosphate acyltransferase</fullName>
    </alternativeName>
    <alternativeName>
        <fullName evidence="10">G3P acyltransferase</fullName>
        <shortName evidence="10">GPAT</shortName>
        <ecNumber evidence="10">2.3.1.275</ecNumber>
    </alternativeName>
    <alternativeName>
        <fullName evidence="10">Lysophosphatidic acid synthase</fullName>
        <shortName evidence="10">LPA synthase</shortName>
    </alternativeName>
</protein>
<evidence type="ECO:0000256" key="1">
    <source>
        <dbReference type="ARBA" id="ARBA00022475"/>
    </source>
</evidence>
<comment type="caution">
    <text evidence="11">The sequence shown here is derived from an EMBL/GenBank/DDBJ whole genome shotgun (WGS) entry which is preliminary data.</text>
</comment>
<dbReference type="Pfam" id="PF02660">
    <property type="entry name" value="G3P_acyltransf"/>
    <property type="match status" value="1"/>
</dbReference>
<keyword evidence="5 10" id="KW-1133">Transmembrane helix</keyword>
<dbReference type="HAMAP" id="MF_01043">
    <property type="entry name" value="PlsY"/>
    <property type="match status" value="1"/>
</dbReference>
<dbReference type="InterPro" id="IPR003811">
    <property type="entry name" value="G3P_acylTferase_PlsY"/>
</dbReference>
<keyword evidence="12" id="KW-1185">Reference proteome</keyword>
<dbReference type="UniPathway" id="UPA00085"/>
<dbReference type="GO" id="GO:0008654">
    <property type="term" value="P:phospholipid biosynthetic process"/>
    <property type="evidence" value="ECO:0007669"/>
    <property type="project" value="UniProtKB-UniRule"/>
</dbReference>
<dbReference type="OrthoDB" id="9777124at2"/>
<dbReference type="EMBL" id="SOAZ01000008">
    <property type="protein sequence ID" value="TDT61151.1"/>
    <property type="molecule type" value="Genomic_DNA"/>
</dbReference>
<comment type="catalytic activity">
    <reaction evidence="10">
        <text>an acyl phosphate + sn-glycerol 3-phosphate = a 1-acyl-sn-glycero-3-phosphate + phosphate</text>
        <dbReference type="Rhea" id="RHEA:34075"/>
        <dbReference type="ChEBI" id="CHEBI:43474"/>
        <dbReference type="ChEBI" id="CHEBI:57597"/>
        <dbReference type="ChEBI" id="CHEBI:57970"/>
        <dbReference type="ChEBI" id="CHEBI:59918"/>
        <dbReference type="EC" id="2.3.1.275"/>
    </reaction>
</comment>
<evidence type="ECO:0000256" key="7">
    <source>
        <dbReference type="ARBA" id="ARBA00023136"/>
    </source>
</evidence>
<accession>A0A4R7KPV5</accession>
<comment type="similarity">
    <text evidence="10">Belongs to the PlsY family.</text>
</comment>
<evidence type="ECO:0000256" key="5">
    <source>
        <dbReference type="ARBA" id="ARBA00022989"/>
    </source>
</evidence>
<gene>
    <name evidence="10" type="primary">plsY</name>
    <name evidence="11" type="ORF">EDD71_10849</name>
</gene>
<keyword evidence="3 10" id="KW-0808">Transferase</keyword>
<evidence type="ECO:0000313" key="12">
    <source>
        <dbReference type="Proteomes" id="UP000295325"/>
    </source>
</evidence>
<dbReference type="Proteomes" id="UP000295325">
    <property type="component" value="Unassembled WGS sequence"/>
</dbReference>
<proteinExistence type="inferred from homology"/>
<feature type="transmembrane region" description="Helical" evidence="10">
    <location>
        <begin position="6"/>
        <end position="27"/>
    </location>
</feature>
<dbReference type="AlphaFoldDB" id="A0A4R7KPV5"/>
<organism evidence="11 12">
    <name type="scientific">Fonticella tunisiensis</name>
    <dbReference type="NCBI Taxonomy" id="1096341"/>
    <lineage>
        <taxon>Bacteria</taxon>
        <taxon>Bacillati</taxon>
        <taxon>Bacillota</taxon>
        <taxon>Clostridia</taxon>
        <taxon>Eubacteriales</taxon>
        <taxon>Clostridiaceae</taxon>
        <taxon>Fonticella</taxon>
    </lineage>
</organism>
<evidence type="ECO:0000256" key="2">
    <source>
        <dbReference type="ARBA" id="ARBA00022516"/>
    </source>
</evidence>
<keyword evidence="4 10" id="KW-0812">Transmembrane</keyword>
<keyword evidence="9 10" id="KW-1208">Phospholipid metabolism</keyword>
<feature type="transmembrane region" description="Helical" evidence="10">
    <location>
        <begin position="47"/>
        <end position="70"/>
    </location>
</feature>
<comment type="subunit">
    <text evidence="10">Probably interacts with PlsX.</text>
</comment>
<evidence type="ECO:0000313" key="11">
    <source>
        <dbReference type="EMBL" id="TDT61151.1"/>
    </source>
</evidence>
<dbReference type="RefSeq" id="WP_133627894.1">
    <property type="nucleotide sequence ID" value="NZ_SOAZ01000008.1"/>
</dbReference>
<reference evidence="11 12" key="1">
    <citation type="submission" date="2019-03" db="EMBL/GenBank/DDBJ databases">
        <title>Genomic Encyclopedia of Type Strains, Phase IV (KMG-IV): sequencing the most valuable type-strain genomes for metagenomic binning, comparative biology and taxonomic classification.</title>
        <authorList>
            <person name="Goeker M."/>
        </authorList>
    </citation>
    <scope>NUCLEOTIDE SEQUENCE [LARGE SCALE GENOMIC DNA]</scope>
    <source>
        <strain evidence="11 12">DSM 24455</strain>
    </source>
</reference>
<keyword evidence="1 10" id="KW-1003">Cell membrane</keyword>
<feature type="transmembrane region" description="Helical" evidence="10">
    <location>
        <begin position="76"/>
        <end position="96"/>
    </location>
</feature>
<dbReference type="PANTHER" id="PTHR30309">
    <property type="entry name" value="INNER MEMBRANE PROTEIN YGIH"/>
    <property type="match status" value="1"/>
</dbReference>
<comment type="pathway">
    <text evidence="10">Lipid metabolism; phospholipid metabolism.</text>
</comment>
<dbReference type="GO" id="GO:0043772">
    <property type="term" value="F:acyl-phosphate glycerol-3-phosphate acyltransferase activity"/>
    <property type="evidence" value="ECO:0007669"/>
    <property type="project" value="UniProtKB-UniRule"/>
</dbReference>
<evidence type="ECO:0000256" key="9">
    <source>
        <dbReference type="ARBA" id="ARBA00023264"/>
    </source>
</evidence>
<evidence type="ECO:0000256" key="6">
    <source>
        <dbReference type="ARBA" id="ARBA00023098"/>
    </source>
</evidence>
<evidence type="ECO:0000256" key="8">
    <source>
        <dbReference type="ARBA" id="ARBA00023209"/>
    </source>
</evidence>
<feature type="transmembrane region" description="Helical" evidence="10">
    <location>
        <begin position="150"/>
        <end position="174"/>
    </location>
</feature>
<keyword evidence="7 10" id="KW-0472">Membrane</keyword>
<sequence>MQIIFFIIISYIVGSIPTALIIGLKFFNKDIRNYGSKNLGGTNAGRVLGKTVGIVVSAIDVAKVFVPAYIAKRYIGINGAAIAGFFGMIGHCYPLFAQFKGGKAVSSFFGIVLAINLTIAAILATLWFILRYITNYVSVASMISGFVASFMFLFTYGFSIPFYVLFMSAIFVVYRHKSNIERLIKGTENKFRNK</sequence>
<comment type="subcellular location">
    <subcellularLocation>
        <location evidence="10">Cell membrane</location>
        <topology evidence="10">Multi-pass membrane protein</topology>
    </subcellularLocation>
</comment>
<keyword evidence="8 10" id="KW-0594">Phospholipid biosynthesis</keyword>
<keyword evidence="11" id="KW-0012">Acyltransferase</keyword>
<dbReference type="EC" id="2.3.1.275" evidence="10"/>
<keyword evidence="2 10" id="KW-0444">Lipid biosynthesis</keyword>
<dbReference type="NCBIfam" id="TIGR00023">
    <property type="entry name" value="glycerol-3-phosphate 1-O-acyltransferase PlsY"/>
    <property type="match status" value="1"/>
</dbReference>
<dbReference type="GO" id="GO:0005886">
    <property type="term" value="C:plasma membrane"/>
    <property type="evidence" value="ECO:0007669"/>
    <property type="project" value="UniProtKB-SubCell"/>
</dbReference>
<dbReference type="SMART" id="SM01207">
    <property type="entry name" value="G3P_acyltransf"/>
    <property type="match status" value="1"/>
</dbReference>
<evidence type="ECO:0000256" key="10">
    <source>
        <dbReference type="HAMAP-Rule" id="MF_01043"/>
    </source>
</evidence>
<dbReference type="PANTHER" id="PTHR30309:SF0">
    <property type="entry name" value="GLYCEROL-3-PHOSPHATE ACYLTRANSFERASE-RELATED"/>
    <property type="match status" value="1"/>
</dbReference>
<keyword evidence="6 10" id="KW-0443">Lipid metabolism</keyword>